<evidence type="ECO:0000313" key="1">
    <source>
        <dbReference type="EMBL" id="KAJ1679072.1"/>
    </source>
</evidence>
<dbReference type="EMBL" id="JAMZIH010000625">
    <property type="protein sequence ID" value="KAJ1679072.1"/>
    <property type="molecule type" value="Genomic_DNA"/>
</dbReference>
<feature type="non-terminal residue" evidence="1">
    <location>
        <position position="320"/>
    </location>
</feature>
<sequence length="320" mass="34416">MPQHYSRLDGTAGADAEDITVQRQVASSNGAFVPILHQLDHNGTRISTSLSSASSAVPAAAAATTTTPSPHYSSQTFISPHRILTPQDTLANADRSPSPSASSNALNDHQVTGTTFSSTANLANTILGSGMLAMPAAMASIGLGLGICVILLSALASALGLHLLACNARKTHGRNSSFFAVASLTYPQATVLFDAAIAIKCFGVSISYLIIFADLMPQVFQSFGLSSWPLLAREFWISVAIIVLIPLAFQRRLDALKYTSIFALASSICLIILVSKFFFFDPDRPSIPFRDIRLVRWSWDFFTHLPVFVFGFTCHQNIFA</sequence>
<organism evidence="1 2">
    <name type="scientific">Spiromyces aspiralis</name>
    <dbReference type="NCBI Taxonomy" id="68401"/>
    <lineage>
        <taxon>Eukaryota</taxon>
        <taxon>Fungi</taxon>
        <taxon>Fungi incertae sedis</taxon>
        <taxon>Zoopagomycota</taxon>
        <taxon>Kickxellomycotina</taxon>
        <taxon>Kickxellomycetes</taxon>
        <taxon>Kickxellales</taxon>
        <taxon>Kickxellaceae</taxon>
        <taxon>Spiromyces</taxon>
    </lineage>
</organism>
<evidence type="ECO:0000313" key="2">
    <source>
        <dbReference type="Proteomes" id="UP001145114"/>
    </source>
</evidence>
<dbReference type="Proteomes" id="UP001145114">
    <property type="component" value="Unassembled WGS sequence"/>
</dbReference>
<reference evidence="1" key="1">
    <citation type="submission" date="2022-06" db="EMBL/GenBank/DDBJ databases">
        <title>Phylogenomic reconstructions and comparative analyses of Kickxellomycotina fungi.</title>
        <authorList>
            <person name="Reynolds N.K."/>
            <person name="Stajich J.E."/>
            <person name="Barry K."/>
            <person name="Grigoriev I.V."/>
            <person name="Crous P."/>
            <person name="Smith M.E."/>
        </authorList>
    </citation>
    <scope>NUCLEOTIDE SEQUENCE</scope>
    <source>
        <strain evidence="1">RSA 2271</strain>
    </source>
</reference>
<name>A0ACC1HRL3_9FUNG</name>
<gene>
    <name evidence="1" type="ORF">EV182_002786</name>
</gene>
<proteinExistence type="predicted"/>
<keyword evidence="2" id="KW-1185">Reference proteome</keyword>
<comment type="caution">
    <text evidence="1">The sequence shown here is derived from an EMBL/GenBank/DDBJ whole genome shotgun (WGS) entry which is preliminary data.</text>
</comment>
<protein>
    <submittedName>
        <fullName evidence="1">Uncharacterized protein</fullName>
    </submittedName>
</protein>
<accession>A0ACC1HRL3</accession>